<dbReference type="Proteomes" id="UP000663832">
    <property type="component" value="Unassembled WGS sequence"/>
</dbReference>
<dbReference type="OrthoDB" id="9985091at2759"/>
<gene>
    <name evidence="2" type="ORF">BJG266_LOCUS40349</name>
    <name evidence="3" type="ORF">QVE165_LOCUS57223</name>
</gene>
<dbReference type="InterPro" id="IPR002934">
    <property type="entry name" value="Polymerase_NTP_transf_dom"/>
</dbReference>
<name>A0A816D5Z0_9BILA</name>
<sequence length="205" mass="23663">MAYSDLPAHLFKSLHLPNPKSYNVYLVGSRLWGTNTDKSDWDVLIVGDVSSEQLSSLHKSQYDIKLLDRQEFIARAKQGSIIEVICALMRKEDMLQCAFNIGDLSVDPDAIKIWLQERQVKDLAKAEKFWQKGNRQSGWKILRHILHSKALYNHLADILREKQVTLSIEDVQTIVRSVTYLCDKSWMQLDWSDVYTAVIDVLTQL</sequence>
<organism evidence="3 4">
    <name type="scientific">Adineta steineri</name>
    <dbReference type="NCBI Taxonomy" id="433720"/>
    <lineage>
        <taxon>Eukaryota</taxon>
        <taxon>Metazoa</taxon>
        <taxon>Spiralia</taxon>
        <taxon>Gnathifera</taxon>
        <taxon>Rotifera</taxon>
        <taxon>Eurotatoria</taxon>
        <taxon>Bdelloidea</taxon>
        <taxon>Adinetida</taxon>
        <taxon>Adinetidae</taxon>
        <taxon>Adineta</taxon>
    </lineage>
</organism>
<dbReference type="InterPro" id="IPR043519">
    <property type="entry name" value="NT_sf"/>
</dbReference>
<dbReference type="Gene3D" id="3.30.460.10">
    <property type="entry name" value="Beta Polymerase, domain 2"/>
    <property type="match status" value="1"/>
</dbReference>
<reference evidence="3" key="1">
    <citation type="submission" date="2021-02" db="EMBL/GenBank/DDBJ databases">
        <authorList>
            <person name="Nowell W R."/>
        </authorList>
    </citation>
    <scope>NUCLEOTIDE SEQUENCE</scope>
</reference>
<evidence type="ECO:0000313" key="2">
    <source>
        <dbReference type="EMBL" id="CAF1449507.1"/>
    </source>
</evidence>
<keyword evidence="4" id="KW-1185">Reference proteome</keyword>
<comment type="caution">
    <text evidence="3">The sequence shown here is derived from an EMBL/GenBank/DDBJ whole genome shotgun (WGS) entry which is preliminary data.</text>
</comment>
<dbReference type="SUPFAM" id="SSF81301">
    <property type="entry name" value="Nucleotidyltransferase"/>
    <property type="match status" value="1"/>
</dbReference>
<evidence type="ECO:0000313" key="4">
    <source>
        <dbReference type="Proteomes" id="UP000663832"/>
    </source>
</evidence>
<dbReference type="EMBL" id="CAJNOM010002279">
    <property type="protein sequence ID" value="CAF1630070.1"/>
    <property type="molecule type" value="Genomic_DNA"/>
</dbReference>
<dbReference type="GO" id="GO:0016779">
    <property type="term" value="F:nucleotidyltransferase activity"/>
    <property type="evidence" value="ECO:0007669"/>
    <property type="project" value="InterPro"/>
</dbReference>
<dbReference type="Proteomes" id="UP000663877">
    <property type="component" value="Unassembled WGS sequence"/>
</dbReference>
<dbReference type="EMBL" id="CAJNOI010001953">
    <property type="protein sequence ID" value="CAF1449507.1"/>
    <property type="molecule type" value="Genomic_DNA"/>
</dbReference>
<proteinExistence type="predicted"/>
<protein>
    <recommendedName>
        <fullName evidence="1">Polymerase nucleotidyl transferase domain-containing protein</fullName>
    </recommendedName>
</protein>
<accession>A0A816D5Z0</accession>
<dbReference type="Pfam" id="PF01909">
    <property type="entry name" value="NTP_transf_2"/>
    <property type="match status" value="1"/>
</dbReference>
<dbReference type="AlphaFoldDB" id="A0A816D5Z0"/>
<evidence type="ECO:0000313" key="3">
    <source>
        <dbReference type="EMBL" id="CAF1630070.1"/>
    </source>
</evidence>
<evidence type="ECO:0000259" key="1">
    <source>
        <dbReference type="Pfam" id="PF01909"/>
    </source>
</evidence>
<feature type="domain" description="Polymerase nucleotidyl transferase" evidence="1">
    <location>
        <begin position="21"/>
        <end position="85"/>
    </location>
</feature>
<dbReference type="CDD" id="cd05403">
    <property type="entry name" value="NT_KNTase_like"/>
    <property type="match status" value="1"/>
</dbReference>